<name>C0PMI4_MAIZE</name>
<dbReference type="EMBL" id="BT069503">
    <property type="protein sequence ID" value="ACN36400.1"/>
    <property type="molecule type" value="mRNA"/>
</dbReference>
<protein>
    <submittedName>
        <fullName evidence="1">Uncharacterized protein</fullName>
    </submittedName>
</protein>
<organism evidence="1">
    <name type="scientific">Zea mays</name>
    <name type="common">Maize</name>
    <dbReference type="NCBI Taxonomy" id="4577"/>
    <lineage>
        <taxon>Eukaryota</taxon>
        <taxon>Viridiplantae</taxon>
        <taxon>Streptophyta</taxon>
        <taxon>Embryophyta</taxon>
        <taxon>Tracheophyta</taxon>
        <taxon>Spermatophyta</taxon>
        <taxon>Magnoliopsida</taxon>
        <taxon>Liliopsida</taxon>
        <taxon>Poales</taxon>
        <taxon>Poaceae</taxon>
        <taxon>PACMAD clade</taxon>
        <taxon>Panicoideae</taxon>
        <taxon>Andropogonodae</taxon>
        <taxon>Andropogoneae</taxon>
        <taxon>Tripsacinae</taxon>
        <taxon>Zea</taxon>
    </lineage>
</organism>
<accession>C0PMI4</accession>
<reference evidence="1" key="2">
    <citation type="submission" date="2012-06" db="EMBL/GenBank/DDBJ databases">
        <authorList>
            <person name="Yu Y."/>
            <person name="Currie J."/>
            <person name="Lomeli R."/>
            <person name="Angelova A."/>
            <person name="Collura K."/>
            <person name="Wissotski M."/>
            <person name="Campos D."/>
            <person name="Kudrna D."/>
            <person name="Golser W."/>
            <person name="Ashely E."/>
            <person name="Descour A."/>
            <person name="Fernandes J."/>
            <person name="Soderlund C."/>
            <person name="Walbot V."/>
        </authorList>
    </citation>
    <scope>NUCLEOTIDE SEQUENCE</scope>
    <source>
        <strain evidence="1">B73</strain>
    </source>
</reference>
<evidence type="ECO:0000313" key="1">
    <source>
        <dbReference type="EMBL" id="ACN36400.1"/>
    </source>
</evidence>
<reference evidence="1" key="1">
    <citation type="journal article" date="2009" name="PLoS Genet.">
        <title>Sequencing, mapping, and analysis of 27,455 maize full-length cDNAs.</title>
        <authorList>
            <person name="Soderlund C."/>
            <person name="Descour A."/>
            <person name="Kudrna D."/>
            <person name="Bomhoff M."/>
            <person name="Boyd L."/>
            <person name="Currie J."/>
            <person name="Angelova A."/>
            <person name="Collura K."/>
            <person name="Wissotski M."/>
            <person name="Ashley E."/>
            <person name="Morrow D."/>
            <person name="Fernandes J."/>
            <person name="Walbot V."/>
            <person name="Yu Y."/>
        </authorList>
    </citation>
    <scope>NUCLEOTIDE SEQUENCE</scope>
    <source>
        <strain evidence="1">B73</strain>
    </source>
</reference>
<dbReference type="AlphaFoldDB" id="C0PMI4"/>
<proteinExistence type="evidence at transcript level"/>
<sequence length="153" mass="16572">MQKPPSSTSMTSKLPLCFSQFLITPTRPVFLPPVTMTTLLTSNLKKYMITRIGYHGDSTSGSHGMPVCNDLIVCSGNSYAGTQNSFKRPPLHIQYIWDKLSGSDGRLRGAGVELLEPGQAQLGLMVAMGAAERETPSWWLARLAGEGEDMAPA</sequence>